<comment type="caution">
    <text evidence="1">The sequence shown here is derived from an EMBL/GenBank/DDBJ whole genome shotgun (WGS) entry which is preliminary data.</text>
</comment>
<dbReference type="AlphaFoldDB" id="A0A1J5SLI8"/>
<accession>A0A1J5SLI8</accession>
<gene>
    <name evidence="1" type="ORF">GALL_85630</name>
</gene>
<evidence type="ECO:0000313" key="1">
    <source>
        <dbReference type="EMBL" id="OIR09330.1"/>
    </source>
</evidence>
<protein>
    <recommendedName>
        <fullName evidence="2">Lipopolysaccharide core biosynthesis protein</fullName>
    </recommendedName>
</protein>
<name>A0A1J5SLI8_9ZZZZ</name>
<organism evidence="1">
    <name type="scientific">mine drainage metagenome</name>
    <dbReference type="NCBI Taxonomy" id="410659"/>
    <lineage>
        <taxon>unclassified sequences</taxon>
        <taxon>metagenomes</taxon>
        <taxon>ecological metagenomes</taxon>
    </lineage>
</organism>
<dbReference type="EMBL" id="MLJW01000027">
    <property type="protein sequence ID" value="OIR09330.1"/>
    <property type="molecule type" value="Genomic_DNA"/>
</dbReference>
<evidence type="ECO:0008006" key="2">
    <source>
        <dbReference type="Google" id="ProtNLM"/>
    </source>
</evidence>
<proteinExistence type="predicted"/>
<reference evidence="1" key="1">
    <citation type="submission" date="2016-10" db="EMBL/GenBank/DDBJ databases">
        <title>Sequence of Gallionella enrichment culture.</title>
        <authorList>
            <person name="Poehlein A."/>
            <person name="Muehling M."/>
            <person name="Daniel R."/>
        </authorList>
    </citation>
    <scope>NUCLEOTIDE SEQUENCE</scope>
</reference>
<sequence length="349" mass="38025">MARTGRPHASHGLTLNGKALFSAGCGNWAVRGRVLGGIIPMLSPDEILWRLRLRVLHPRSEWHNRRFPPSLRLNEEGPFTILEYKGLSMRCLRGDACQGTRSGACNLLLSGPSVSTLADPMMLGELPLIGVNGSPELFARVGLGVDYYIVDDLSFIENSLGRYLAYASLAGRVILNHGIAYELLRRGHVLENAVLVDSINAPFRAPAPQRAPAPVVFSRRFGEGLKSYGTVAYVALQAAFCLGFRDVRIFGMDLNSAPRFYPEASAAANHIDRDYEDLILRPMEEVGGMVDRGEWNVVNCSPSSRLPDRVLRRCDPNEILGCQTLPAAGRREPGEPQPVVIGAGALAVG</sequence>